<proteinExistence type="predicted"/>
<dbReference type="Proteomes" id="UP000639772">
    <property type="component" value="Chromosome 3"/>
</dbReference>
<evidence type="ECO:0000313" key="1">
    <source>
        <dbReference type="EMBL" id="KAG0489978.1"/>
    </source>
</evidence>
<gene>
    <name evidence="1" type="ORF">HPP92_006841</name>
</gene>
<comment type="caution">
    <text evidence="1">The sequence shown here is derived from an EMBL/GenBank/DDBJ whole genome shotgun (WGS) entry which is preliminary data.</text>
</comment>
<accession>A0A835RPN0</accession>
<name>A0A835RPN0_VANPL</name>
<evidence type="ECO:0000313" key="2">
    <source>
        <dbReference type="Proteomes" id="UP000639772"/>
    </source>
</evidence>
<protein>
    <submittedName>
        <fullName evidence="1">Uncharacterized protein</fullName>
    </submittedName>
</protein>
<sequence>MPGMRSCGATALLRGRNAPAPVAGPAETPGGGHRVALANSASARSCSARLSAAVQQHSVAFLEVRFVDWLENVRTLFEVMSYLGKANAGMRCLLKLCRLSGAICAWLFVGWA</sequence>
<dbReference type="AlphaFoldDB" id="A0A835RPN0"/>
<reference evidence="1 2" key="1">
    <citation type="journal article" date="2020" name="Nat. Food">
        <title>A phased Vanilla planifolia genome enables genetic improvement of flavour and production.</title>
        <authorList>
            <person name="Hasing T."/>
            <person name="Tang H."/>
            <person name="Brym M."/>
            <person name="Khazi F."/>
            <person name="Huang T."/>
            <person name="Chambers A.H."/>
        </authorList>
    </citation>
    <scope>NUCLEOTIDE SEQUENCE [LARGE SCALE GENOMIC DNA]</scope>
    <source>
        <tissue evidence="1">Leaf</tissue>
    </source>
</reference>
<organism evidence="1 2">
    <name type="scientific">Vanilla planifolia</name>
    <name type="common">Vanilla</name>
    <dbReference type="NCBI Taxonomy" id="51239"/>
    <lineage>
        <taxon>Eukaryota</taxon>
        <taxon>Viridiplantae</taxon>
        <taxon>Streptophyta</taxon>
        <taxon>Embryophyta</taxon>
        <taxon>Tracheophyta</taxon>
        <taxon>Spermatophyta</taxon>
        <taxon>Magnoliopsida</taxon>
        <taxon>Liliopsida</taxon>
        <taxon>Asparagales</taxon>
        <taxon>Orchidaceae</taxon>
        <taxon>Vanilloideae</taxon>
        <taxon>Vanilleae</taxon>
        <taxon>Vanilla</taxon>
    </lineage>
</organism>
<dbReference type="EMBL" id="JADCNM010000003">
    <property type="protein sequence ID" value="KAG0489978.1"/>
    <property type="molecule type" value="Genomic_DNA"/>
</dbReference>